<keyword evidence="2" id="KW-0808">Transferase</keyword>
<evidence type="ECO:0000313" key="2">
    <source>
        <dbReference type="EMBL" id="CAA0124627.1"/>
    </source>
</evidence>
<dbReference type="GO" id="GO:0008757">
    <property type="term" value="F:S-adenosylmethionine-dependent methyltransferase activity"/>
    <property type="evidence" value="ECO:0007669"/>
    <property type="project" value="InterPro"/>
</dbReference>
<dbReference type="PANTHER" id="PTHR43591:SF24">
    <property type="entry name" value="2-METHOXY-6-POLYPRENYL-1,4-BENZOQUINOL METHYLASE, MITOCHONDRIAL"/>
    <property type="match status" value="1"/>
</dbReference>
<dbReference type="SUPFAM" id="SSF53335">
    <property type="entry name" value="S-adenosyl-L-methionine-dependent methyltransferases"/>
    <property type="match status" value="1"/>
</dbReference>
<dbReference type="Proteomes" id="UP000430146">
    <property type="component" value="Unassembled WGS sequence"/>
</dbReference>
<organism evidence="2 3">
    <name type="scientific">Mycolicibacterium vanbaalenii</name>
    <name type="common">Mycobacterium vanbaalenii</name>
    <dbReference type="NCBI Taxonomy" id="110539"/>
    <lineage>
        <taxon>Bacteria</taxon>
        <taxon>Bacillati</taxon>
        <taxon>Actinomycetota</taxon>
        <taxon>Actinomycetes</taxon>
        <taxon>Mycobacteriales</taxon>
        <taxon>Mycobacteriaceae</taxon>
        <taxon>Mycolicibacterium</taxon>
    </lineage>
</organism>
<dbReference type="EC" id="2.1.1.163" evidence="2"/>
<dbReference type="Gene3D" id="3.40.50.150">
    <property type="entry name" value="Vaccinia Virus protein VP39"/>
    <property type="match status" value="1"/>
</dbReference>
<dbReference type="InterPro" id="IPR013216">
    <property type="entry name" value="Methyltransf_11"/>
</dbReference>
<evidence type="ECO:0000313" key="3">
    <source>
        <dbReference type="Proteomes" id="UP000430146"/>
    </source>
</evidence>
<evidence type="ECO:0000259" key="1">
    <source>
        <dbReference type="Pfam" id="PF08241"/>
    </source>
</evidence>
<dbReference type="GO" id="GO:0032259">
    <property type="term" value="P:methylation"/>
    <property type="evidence" value="ECO:0007669"/>
    <property type="project" value="UniProtKB-KW"/>
</dbReference>
<dbReference type="InterPro" id="IPR029063">
    <property type="entry name" value="SAM-dependent_MTases_sf"/>
</dbReference>
<reference evidence="2 3" key="1">
    <citation type="submission" date="2019-11" db="EMBL/GenBank/DDBJ databases">
        <authorList>
            <person name="Holert J."/>
        </authorList>
    </citation>
    <scope>NUCLEOTIDE SEQUENCE [LARGE SCALE GENOMIC DNA]</scope>
    <source>
        <strain evidence="2">BC8_1</strain>
    </source>
</reference>
<feature type="domain" description="Methyltransferase type 11" evidence="1">
    <location>
        <begin position="102"/>
        <end position="193"/>
    </location>
</feature>
<dbReference type="AlphaFoldDB" id="A0A5S9QZ94"/>
<keyword evidence="3" id="KW-1185">Reference proteome</keyword>
<protein>
    <submittedName>
        <fullName evidence="2">Demethylmenaquinone methyltransferase</fullName>
        <ecNumber evidence="2">2.1.1.163</ecNumber>
    </submittedName>
</protein>
<dbReference type="GO" id="GO:0043770">
    <property type="term" value="F:demethylmenaquinone methyltransferase activity"/>
    <property type="evidence" value="ECO:0007669"/>
    <property type="project" value="UniProtKB-EC"/>
</dbReference>
<dbReference type="Pfam" id="PF08241">
    <property type="entry name" value="Methyltransf_11"/>
    <property type="match status" value="1"/>
</dbReference>
<name>A0A5S9QZ94_MYCVN</name>
<dbReference type="EMBL" id="CACSIP010000023">
    <property type="protein sequence ID" value="CAA0124627.1"/>
    <property type="molecule type" value="Genomic_DNA"/>
</dbReference>
<keyword evidence="2" id="KW-0489">Methyltransferase</keyword>
<dbReference type="PANTHER" id="PTHR43591">
    <property type="entry name" value="METHYLTRANSFERASE"/>
    <property type="match status" value="1"/>
</dbReference>
<accession>A0A5S9QZ94</accession>
<proteinExistence type="predicted"/>
<gene>
    <name evidence="2" type="primary">menG_2</name>
    <name evidence="2" type="ORF">AELLOGFF_01062</name>
</gene>
<sequence>MSRRRTVDGMSANTTVSPALRMAEQLLVDPPQNPDVSRGYLDLLGERSAETGDRNTGAIQALWASRLGSLFYDNAQTVVRRLMTAWQEPTEWLNLPVGGTALDVGSGPGNVTSALGRAVGPGGLALGVDISEPMLARAVRAEGGPNVGFLRADAQRLPFRDESFDAVVSIAMLQLIPDPSVAVAEMVRVLRAGRRMAVMVPTAGPAAAALRYLPNAGAHVFGDDELGDAFERLGLVSVRTKNVGTIQWVRGKKA</sequence>
<dbReference type="CDD" id="cd02440">
    <property type="entry name" value="AdoMet_MTases"/>
    <property type="match status" value="1"/>
</dbReference>